<dbReference type="PANTHER" id="PTHR47505:SF1">
    <property type="entry name" value="DNA UTILIZATION PROTEIN YHGH"/>
    <property type="match status" value="1"/>
</dbReference>
<dbReference type="EMBL" id="JBHTMU010000036">
    <property type="protein sequence ID" value="MFD1344008.1"/>
    <property type="molecule type" value="Genomic_DNA"/>
</dbReference>
<sequence length="242" mass="25730">MRRDWLQTALSAVLPPLCLTCEAQVETPFGLCGPCWRELRFVSGLTCRLCAVPLPGEAPEAEALCDDCLVIARPWQAGASALVYSGTGRSLVLALKHADRQDIARAAAPWLARAAGPLVTPDTVLVPVPLHPWRLLHRGSNQSVLLAAALARHLTLPHCPDALIRTRATLALDGQGREARFATLQGAIRPHPRRRALTGRDVILVDDVMTSGATLAAASEAAHAAGAKRISVLTLARVAKAP</sequence>
<reference evidence="5" key="1">
    <citation type="journal article" date="2019" name="Int. J. Syst. Evol. Microbiol.">
        <title>The Global Catalogue of Microorganisms (GCM) 10K type strain sequencing project: providing services to taxonomists for standard genome sequencing and annotation.</title>
        <authorList>
            <consortium name="The Broad Institute Genomics Platform"/>
            <consortium name="The Broad Institute Genome Sequencing Center for Infectious Disease"/>
            <person name="Wu L."/>
            <person name="Ma J."/>
        </authorList>
    </citation>
    <scope>NUCLEOTIDE SEQUENCE [LARGE SCALE GENOMIC DNA]</scope>
    <source>
        <strain evidence="5">CCUG 62953</strain>
    </source>
</reference>
<protein>
    <submittedName>
        <fullName evidence="4">Double zinc ribbon domain-containing protein</fullName>
    </submittedName>
</protein>
<dbReference type="RefSeq" id="WP_386805447.1">
    <property type="nucleotide sequence ID" value="NZ_JBHTMU010000036.1"/>
</dbReference>
<dbReference type="InterPro" id="IPR000836">
    <property type="entry name" value="PRTase_dom"/>
</dbReference>
<dbReference type="InterPro" id="IPR044005">
    <property type="entry name" value="DZR_2"/>
</dbReference>
<keyword evidence="5" id="KW-1185">Reference proteome</keyword>
<name>A0ABW3ZM04_9RHOB</name>
<feature type="domain" description="Double zinc ribbon" evidence="3">
    <location>
        <begin position="10"/>
        <end position="69"/>
    </location>
</feature>
<dbReference type="Proteomes" id="UP001597135">
    <property type="component" value="Unassembled WGS sequence"/>
</dbReference>
<proteinExistence type="inferred from homology"/>
<accession>A0ABW3ZM04</accession>
<gene>
    <name evidence="4" type="ORF">ACFQ4E_16380</name>
</gene>
<comment type="similarity">
    <text evidence="1">Belongs to the ComF/GntX family.</text>
</comment>
<dbReference type="PANTHER" id="PTHR47505">
    <property type="entry name" value="DNA UTILIZATION PROTEIN YHGH"/>
    <property type="match status" value="1"/>
</dbReference>
<organism evidence="4 5">
    <name type="scientific">Litorisediminicola beolgyonensis</name>
    <dbReference type="NCBI Taxonomy" id="1173614"/>
    <lineage>
        <taxon>Bacteria</taxon>
        <taxon>Pseudomonadati</taxon>
        <taxon>Pseudomonadota</taxon>
        <taxon>Alphaproteobacteria</taxon>
        <taxon>Rhodobacterales</taxon>
        <taxon>Paracoccaceae</taxon>
        <taxon>Litorisediminicola</taxon>
    </lineage>
</organism>
<evidence type="ECO:0000259" key="2">
    <source>
        <dbReference type="Pfam" id="PF00156"/>
    </source>
</evidence>
<dbReference type="Pfam" id="PF00156">
    <property type="entry name" value="Pribosyltran"/>
    <property type="match status" value="1"/>
</dbReference>
<evidence type="ECO:0000259" key="3">
    <source>
        <dbReference type="Pfam" id="PF18912"/>
    </source>
</evidence>
<evidence type="ECO:0000313" key="5">
    <source>
        <dbReference type="Proteomes" id="UP001597135"/>
    </source>
</evidence>
<evidence type="ECO:0000313" key="4">
    <source>
        <dbReference type="EMBL" id="MFD1344008.1"/>
    </source>
</evidence>
<dbReference type="InterPro" id="IPR029057">
    <property type="entry name" value="PRTase-like"/>
</dbReference>
<evidence type="ECO:0000256" key="1">
    <source>
        <dbReference type="ARBA" id="ARBA00008007"/>
    </source>
</evidence>
<dbReference type="InterPro" id="IPR051910">
    <property type="entry name" value="ComF/GntX_DNA_util-trans"/>
</dbReference>
<dbReference type="Gene3D" id="3.40.50.2020">
    <property type="match status" value="1"/>
</dbReference>
<dbReference type="SUPFAM" id="SSF53271">
    <property type="entry name" value="PRTase-like"/>
    <property type="match status" value="1"/>
</dbReference>
<comment type="caution">
    <text evidence="4">The sequence shown here is derived from an EMBL/GenBank/DDBJ whole genome shotgun (WGS) entry which is preliminary data.</text>
</comment>
<dbReference type="Pfam" id="PF18912">
    <property type="entry name" value="DZR_2"/>
    <property type="match status" value="1"/>
</dbReference>
<feature type="domain" description="Phosphoribosyltransferase" evidence="2">
    <location>
        <begin position="142"/>
        <end position="237"/>
    </location>
</feature>